<evidence type="ECO:0000313" key="3">
    <source>
        <dbReference type="Proteomes" id="UP001385951"/>
    </source>
</evidence>
<proteinExistence type="predicted"/>
<reference evidence="2 3" key="1">
    <citation type="submission" date="2022-09" db="EMBL/GenBank/DDBJ databases">
        <authorList>
            <person name="Palmer J.M."/>
        </authorList>
    </citation>
    <scope>NUCLEOTIDE SEQUENCE [LARGE SCALE GENOMIC DNA]</scope>
    <source>
        <strain evidence="2 3">DSM 7382</strain>
    </source>
</reference>
<feature type="compositionally biased region" description="Pro residues" evidence="1">
    <location>
        <begin position="28"/>
        <end position="37"/>
    </location>
</feature>
<feature type="region of interest" description="Disordered" evidence="1">
    <location>
        <begin position="1"/>
        <end position="80"/>
    </location>
</feature>
<gene>
    <name evidence="2" type="ORF">QCA50_004113</name>
</gene>
<accession>A0AAW0GG04</accession>
<dbReference type="EMBL" id="JASBNA010000004">
    <property type="protein sequence ID" value="KAK7692488.1"/>
    <property type="molecule type" value="Genomic_DNA"/>
</dbReference>
<evidence type="ECO:0000313" key="2">
    <source>
        <dbReference type="EMBL" id="KAK7692488.1"/>
    </source>
</evidence>
<organism evidence="2 3">
    <name type="scientific">Cerrena zonata</name>
    <dbReference type="NCBI Taxonomy" id="2478898"/>
    <lineage>
        <taxon>Eukaryota</taxon>
        <taxon>Fungi</taxon>
        <taxon>Dikarya</taxon>
        <taxon>Basidiomycota</taxon>
        <taxon>Agaricomycotina</taxon>
        <taxon>Agaricomycetes</taxon>
        <taxon>Polyporales</taxon>
        <taxon>Cerrenaceae</taxon>
        <taxon>Cerrena</taxon>
    </lineage>
</organism>
<dbReference type="Proteomes" id="UP001385951">
    <property type="component" value="Unassembled WGS sequence"/>
</dbReference>
<dbReference type="AlphaFoldDB" id="A0AAW0GG04"/>
<keyword evidence="3" id="KW-1185">Reference proteome</keyword>
<sequence length="80" mass="8373">MTTYYRGVNSRSVLDNKAHSLVVDTDPMAPPPNPGPDYDPTMGLMNVDSNAKPKAPPKAETAKTQPAPVGAPKNATSPAN</sequence>
<name>A0AAW0GG04_9APHY</name>
<protein>
    <submittedName>
        <fullName evidence="2">Uncharacterized protein</fullName>
    </submittedName>
</protein>
<feature type="compositionally biased region" description="Low complexity" evidence="1">
    <location>
        <begin position="58"/>
        <end position="68"/>
    </location>
</feature>
<feature type="compositionally biased region" description="Polar residues" evidence="1">
    <location>
        <begin position="1"/>
        <end position="13"/>
    </location>
</feature>
<comment type="caution">
    <text evidence="2">The sequence shown here is derived from an EMBL/GenBank/DDBJ whole genome shotgun (WGS) entry which is preliminary data.</text>
</comment>
<evidence type="ECO:0000256" key="1">
    <source>
        <dbReference type="SAM" id="MobiDB-lite"/>
    </source>
</evidence>